<evidence type="ECO:0000313" key="2">
    <source>
        <dbReference type="EMBL" id="RXH80946.1"/>
    </source>
</evidence>
<name>A0A498IBV2_MALDO</name>
<gene>
    <name evidence="2" type="ORF">DVH24_004860</name>
</gene>
<reference evidence="2 3" key="1">
    <citation type="submission" date="2018-10" db="EMBL/GenBank/DDBJ databases">
        <title>A high-quality apple genome assembly.</title>
        <authorList>
            <person name="Hu J."/>
        </authorList>
    </citation>
    <scope>NUCLEOTIDE SEQUENCE [LARGE SCALE GENOMIC DNA]</scope>
    <source>
        <strain evidence="3">cv. HFTH1</strain>
        <tissue evidence="2">Young leaf</tissue>
    </source>
</reference>
<sequence>MLWFGRVSMSSKWSWHHVFQLANPKPRLPKKRMQAKWMVPREEWVKINVDEATRFANNLGGVGVLAQRLGVHQVVVESDSTQALAAINAYSSNVFALCLLAEDVWQVATALHPTQFVHVPRTCRDSHKIAHVLIQDLM</sequence>
<dbReference type="Pfam" id="PF13456">
    <property type="entry name" value="RVT_3"/>
    <property type="match status" value="1"/>
</dbReference>
<dbReference type="AlphaFoldDB" id="A0A498IBV2"/>
<accession>A0A498IBV2</accession>
<proteinExistence type="predicted"/>
<comment type="caution">
    <text evidence="2">The sequence shown here is derived from an EMBL/GenBank/DDBJ whole genome shotgun (WGS) entry which is preliminary data.</text>
</comment>
<dbReference type="GO" id="GO:0004523">
    <property type="term" value="F:RNA-DNA hybrid ribonuclease activity"/>
    <property type="evidence" value="ECO:0007669"/>
    <property type="project" value="InterPro"/>
</dbReference>
<evidence type="ECO:0000313" key="3">
    <source>
        <dbReference type="Proteomes" id="UP000290289"/>
    </source>
</evidence>
<organism evidence="2 3">
    <name type="scientific">Malus domestica</name>
    <name type="common">Apple</name>
    <name type="synonym">Pyrus malus</name>
    <dbReference type="NCBI Taxonomy" id="3750"/>
    <lineage>
        <taxon>Eukaryota</taxon>
        <taxon>Viridiplantae</taxon>
        <taxon>Streptophyta</taxon>
        <taxon>Embryophyta</taxon>
        <taxon>Tracheophyta</taxon>
        <taxon>Spermatophyta</taxon>
        <taxon>Magnoliopsida</taxon>
        <taxon>eudicotyledons</taxon>
        <taxon>Gunneridae</taxon>
        <taxon>Pentapetalae</taxon>
        <taxon>rosids</taxon>
        <taxon>fabids</taxon>
        <taxon>Rosales</taxon>
        <taxon>Rosaceae</taxon>
        <taxon>Amygdaloideae</taxon>
        <taxon>Maleae</taxon>
        <taxon>Malus</taxon>
    </lineage>
</organism>
<keyword evidence="3" id="KW-1185">Reference proteome</keyword>
<dbReference type="InterPro" id="IPR002156">
    <property type="entry name" value="RNaseH_domain"/>
</dbReference>
<evidence type="ECO:0000259" key="1">
    <source>
        <dbReference type="Pfam" id="PF13456"/>
    </source>
</evidence>
<dbReference type="Proteomes" id="UP000290289">
    <property type="component" value="Chromosome 12"/>
</dbReference>
<protein>
    <recommendedName>
        <fullName evidence="1">RNase H type-1 domain-containing protein</fullName>
    </recommendedName>
</protein>
<feature type="domain" description="RNase H type-1" evidence="1">
    <location>
        <begin position="65"/>
        <end position="123"/>
    </location>
</feature>
<dbReference type="GO" id="GO:0003676">
    <property type="term" value="F:nucleic acid binding"/>
    <property type="evidence" value="ECO:0007669"/>
    <property type="project" value="InterPro"/>
</dbReference>
<dbReference type="EMBL" id="RDQH01000338">
    <property type="protein sequence ID" value="RXH80946.1"/>
    <property type="molecule type" value="Genomic_DNA"/>
</dbReference>